<reference evidence="10" key="1">
    <citation type="journal article" date="2017" name="Nat. Ecol. Evol.">
        <title>Genome expansion and lineage-specific genetic innovations in the forest pathogenic fungi Armillaria.</title>
        <authorList>
            <person name="Sipos G."/>
            <person name="Prasanna A.N."/>
            <person name="Walter M.C."/>
            <person name="O'Connor E."/>
            <person name="Balint B."/>
            <person name="Krizsan K."/>
            <person name="Kiss B."/>
            <person name="Hess J."/>
            <person name="Varga T."/>
            <person name="Slot J."/>
            <person name="Riley R."/>
            <person name="Boka B."/>
            <person name="Rigling D."/>
            <person name="Barry K."/>
            <person name="Lee J."/>
            <person name="Mihaltcheva S."/>
            <person name="LaButti K."/>
            <person name="Lipzen A."/>
            <person name="Waldron R."/>
            <person name="Moloney N.M."/>
            <person name="Sperisen C."/>
            <person name="Kredics L."/>
            <person name="Vagvoelgyi C."/>
            <person name="Patrignani A."/>
            <person name="Fitzpatrick D."/>
            <person name="Nagy I."/>
            <person name="Doyle S."/>
            <person name="Anderson J.B."/>
            <person name="Grigoriev I.V."/>
            <person name="Gueldener U."/>
            <person name="Muensterkoetter M."/>
            <person name="Nagy L.G."/>
        </authorList>
    </citation>
    <scope>NUCLEOTIDE SEQUENCE [LARGE SCALE GENOMIC DNA]</scope>
    <source>
        <strain evidence="10">28-4</strain>
    </source>
</reference>
<feature type="transmembrane region" description="Helical" evidence="8">
    <location>
        <begin position="178"/>
        <end position="196"/>
    </location>
</feature>
<feature type="transmembrane region" description="Helical" evidence="8">
    <location>
        <begin position="349"/>
        <end position="370"/>
    </location>
</feature>
<feature type="transmembrane region" description="Helical" evidence="8">
    <location>
        <begin position="377"/>
        <end position="399"/>
    </location>
</feature>
<dbReference type="SUPFAM" id="SSF103473">
    <property type="entry name" value="MFS general substrate transporter"/>
    <property type="match status" value="1"/>
</dbReference>
<feature type="transmembrane region" description="Helical" evidence="8">
    <location>
        <begin position="317"/>
        <end position="337"/>
    </location>
</feature>
<evidence type="ECO:0000256" key="7">
    <source>
        <dbReference type="ARBA" id="ARBA00023136"/>
    </source>
</evidence>
<organism evidence="9 10">
    <name type="scientific">Armillaria solidipes</name>
    <dbReference type="NCBI Taxonomy" id="1076256"/>
    <lineage>
        <taxon>Eukaryota</taxon>
        <taxon>Fungi</taxon>
        <taxon>Dikarya</taxon>
        <taxon>Basidiomycota</taxon>
        <taxon>Agaricomycotina</taxon>
        <taxon>Agaricomycetes</taxon>
        <taxon>Agaricomycetidae</taxon>
        <taxon>Agaricales</taxon>
        <taxon>Marasmiineae</taxon>
        <taxon>Physalacriaceae</taxon>
        <taxon>Armillaria</taxon>
    </lineage>
</organism>
<protein>
    <recommendedName>
        <fullName evidence="8">Autophagy-related protein</fullName>
    </recommendedName>
</protein>
<dbReference type="Proteomes" id="UP000218334">
    <property type="component" value="Unassembled WGS sequence"/>
</dbReference>
<dbReference type="InterPro" id="IPR050495">
    <property type="entry name" value="ATG22/LtaA_families"/>
</dbReference>
<evidence type="ECO:0000313" key="10">
    <source>
        <dbReference type="Proteomes" id="UP000218334"/>
    </source>
</evidence>
<evidence type="ECO:0000313" key="9">
    <source>
        <dbReference type="EMBL" id="PBK70792.1"/>
    </source>
</evidence>
<dbReference type="STRING" id="1076256.A0A2H3BUY6"/>
<evidence type="ECO:0000256" key="2">
    <source>
        <dbReference type="ARBA" id="ARBA00006978"/>
    </source>
</evidence>
<comment type="function">
    <text evidence="8">Vacuolar effluxer which mediate the efflux of amino acids resulting from autophagic degradation. The release of autophagic amino acids allows the maintenance of protein synthesis and viability during nitrogen starvation.</text>
</comment>
<evidence type="ECO:0000256" key="5">
    <source>
        <dbReference type="ARBA" id="ARBA00022989"/>
    </source>
</evidence>
<comment type="subcellular location">
    <subcellularLocation>
        <location evidence="1 8">Vacuole membrane</location>
        <topology evidence="1 8">Multi-pass membrane protein</topology>
    </subcellularLocation>
</comment>
<dbReference type="InterPro" id="IPR036259">
    <property type="entry name" value="MFS_trans_sf"/>
</dbReference>
<evidence type="ECO:0000256" key="4">
    <source>
        <dbReference type="ARBA" id="ARBA00022692"/>
    </source>
</evidence>
<keyword evidence="10" id="KW-1185">Reference proteome</keyword>
<keyword evidence="8" id="KW-0926">Vacuole</keyword>
<keyword evidence="4 8" id="KW-0812">Transmembrane</keyword>
<keyword evidence="8" id="KW-0029">Amino-acid transport</keyword>
<proteinExistence type="inferred from homology"/>
<name>A0A2H3BUY6_9AGAR</name>
<evidence type="ECO:0000256" key="3">
    <source>
        <dbReference type="ARBA" id="ARBA00022448"/>
    </source>
</evidence>
<keyword evidence="7 8" id="KW-0472">Membrane</keyword>
<feature type="transmembrane region" description="Helical" evidence="8">
    <location>
        <begin position="106"/>
        <end position="123"/>
    </location>
</feature>
<sequence length="440" mass="48094">MSWLPGSTDASEVFIIISLTLFLPICLEQFAQDNVGFILPDRMTPCSTVAKNLDVEDSPARCIVKLSFLWIDNASFSPYVYSISVALQALTVISVGGIADNSMLAICVNVGFGVSVVAMNTYLPSLAKDLREDTGDSDLADTSHAEGIEEPLISRTQVECSVLQACYDSELSRATSRISSLGIALGYGAGICLLLLKGSTFSLRLAIRLSGIWWAIFSIPATVWLPGPTTLAMLGTSGGAIWIDNLEIPDGKWSIQTEVVAIWKRLGGMLHWQEIKKLHNTFKYLAAWFLLSDGFTTITSTVVLFGKTLLNMQPSALILIEVLTPCASILGSLLWPLIQCKFLWSNSNIFDILVVLCSAIPAYRCLGFVFQGRTRFGVLMSQGEMFGLAVYFGCIYSAFQSYARAFYAELLPPREESKSFVGALFVGVVHYWGVSPVPFE</sequence>
<comment type="caution">
    <text evidence="8">Lacks conserved residue(s) required for the propagation of feature annotation.</text>
</comment>
<dbReference type="EMBL" id="KZ293425">
    <property type="protein sequence ID" value="PBK70792.1"/>
    <property type="molecule type" value="Genomic_DNA"/>
</dbReference>
<evidence type="ECO:0000256" key="8">
    <source>
        <dbReference type="RuleBase" id="RU363073"/>
    </source>
</evidence>
<dbReference type="AlphaFoldDB" id="A0A2H3BUY6"/>
<dbReference type="GO" id="GO:0032974">
    <property type="term" value="P:amino acid transmembrane export from vacuole"/>
    <property type="evidence" value="ECO:0007669"/>
    <property type="project" value="TreeGrafter"/>
</dbReference>
<keyword evidence="6 8" id="KW-0072">Autophagy</keyword>
<accession>A0A2H3BUY6</accession>
<evidence type="ECO:0000256" key="1">
    <source>
        <dbReference type="ARBA" id="ARBA00004128"/>
    </source>
</evidence>
<evidence type="ECO:0000256" key="6">
    <source>
        <dbReference type="ARBA" id="ARBA00023006"/>
    </source>
</evidence>
<gene>
    <name evidence="9" type="ORF">ARMSODRAFT_955551</name>
</gene>
<keyword evidence="5 8" id="KW-1133">Transmembrane helix</keyword>
<feature type="transmembrane region" description="Helical" evidence="8">
    <location>
        <begin position="12"/>
        <end position="31"/>
    </location>
</feature>
<feature type="transmembrane region" description="Helical" evidence="8">
    <location>
        <begin position="205"/>
        <end position="225"/>
    </location>
</feature>
<dbReference type="PANTHER" id="PTHR23519:SF1">
    <property type="entry name" value="AUTOPHAGY-RELATED PROTEIN 22"/>
    <property type="match status" value="1"/>
</dbReference>
<dbReference type="GO" id="GO:0006914">
    <property type="term" value="P:autophagy"/>
    <property type="evidence" value="ECO:0007669"/>
    <property type="project" value="UniProtKB-KW"/>
</dbReference>
<dbReference type="Pfam" id="PF11700">
    <property type="entry name" value="ATG22"/>
    <property type="match status" value="2"/>
</dbReference>
<dbReference type="PANTHER" id="PTHR23519">
    <property type="entry name" value="AUTOPHAGY-RELATED PROTEIN 22"/>
    <property type="match status" value="1"/>
</dbReference>
<keyword evidence="3 8" id="KW-0813">Transport</keyword>
<comment type="similarity">
    <text evidence="2 8">Belongs to the ATG22 family.</text>
</comment>
<feature type="transmembrane region" description="Helical" evidence="8">
    <location>
        <begin position="79"/>
        <end position="99"/>
    </location>
</feature>
<dbReference type="GO" id="GO:0005774">
    <property type="term" value="C:vacuolar membrane"/>
    <property type="evidence" value="ECO:0007669"/>
    <property type="project" value="UniProtKB-SubCell"/>
</dbReference>
<dbReference type="InterPro" id="IPR024671">
    <property type="entry name" value="Atg22-like"/>
</dbReference>
<feature type="transmembrane region" description="Helical" evidence="8">
    <location>
        <begin position="285"/>
        <end position="305"/>
    </location>
</feature>